<evidence type="ECO:0000313" key="1">
    <source>
        <dbReference type="EMBL" id="KAH7910845.1"/>
    </source>
</evidence>
<name>A0ACB8ABS9_9AGAM</name>
<keyword evidence="2" id="KW-1185">Reference proteome</keyword>
<gene>
    <name evidence="1" type="ORF">BJ138DRAFT_1064336</name>
</gene>
<sequence>MVQKHNHGVPFSLADILDIALRTPLPPLDHDEIYEAARQIQLPAPDEEEELEIAQLIPLPPLDHNEVYEMACQIPLPAPDSDEVLETAQLTQLPPLDHDEVCEAARQIPLPPPDSDEVLETAQFTCLPSLDDEEILESARLTLLPPPDQEEIFQFSLLVSLPAPDVEESYSWALQIVLPAIDAEEELYFNTAEGEIAPYIKLSPSALRRKRRFALKVRQEQFSETFKMVPQATSSMVGCESNEQAAEISKIAPAVPLLTSESIEQAAETSKLVSESPPTAVVCGSTERPLTTRKQRQRANRRLGYGPKAASVPRETSELAPLPVSAATAVDNSEVTTGTNESPESASLINRAQVPVHSSARANTGFYHNVWEEQETPLCPFPVHVDPYIPSSAYLGPLDEVDRRIAWMEANATETNWERSSSTSSAARNRPSHSLCMRRR</sequence>
<proteinExistence type="predicted"/>
<organism evidence="1 2">
    <name type="scientific">Hygrophoropsis aurantiaca</name>
    <dbReference type="NCBI Taxonomy" id="72124"/>
    <lineage>
        <taxon>Eukaryota</taxon>
        <taxon>Fungi</taxon>
        <taxon>Dikarya</taxon>
        <taxon>Basidiomycota</taxon>
        <taxon>Agaricomycotina</taxon>
        <taxon>Agaricomycetes</taxon>
        <taxon>Agaricomycetidae</taxon>
        <taxon>Boletales</taxon>
        <taxon>Coniophorineae</taxon>
        <taxon>Hygrophoropsidaceae</taxon>
        <taxon>Hygrophoropsis</taxon>
    </lineage>
</organism>
<comment type="caution">
    <text evidence="1">The sequence shown here is derived from an EMBL/GenBank/DDBJ whole genome shotgun (WGS) entry which is preliminary data.</text>
</comment>
<evidence type="ECO:0000313" key="2">
    <source>
        <dbReference type="Proteomes" id="UP000790377"/>
    </source>
</evidence>
<protein>
    <submittedName>
        <fullName evidence="1">Uncharacterized protein</fullName>
    </submittedName>
</protein>
<dbReference type="EMBL" id="MU267698">
    <property type="protein sequence ID" value="KAH7910845.1"/>
    <property type="molecule type" value="Genomic_DNA"/>
</dbReference>
<dbReference type="Proteomes" id="UP000790377">
    <property type="component" value="Unassembled WGS sequence"/>
</dbReference>
<reference evidence="1" key="1">
    <citation type="journal article" date="2021" name="New Phytol.">
        <title>Evolutionary innovations through gain and loss of genes in the ectomycorrhizal Boletales.</title>
        <authorList>
            <person name="Wu G."/>
            <person name="Miyauchi S."/>
            <person name="Morin E."/>
            <person name="Kuo A."/>
            <person name="Drula E."/>
            <person name="Varga T."/>
            <person name="Kohler A."/>
            <person name="Feng B."/>
            <person name="Cao Y."/>
            <person name="Lipzen A."/>
            <person name="Daum C."/>
            <person name="Hundley H."/>
            <person name="Pangilinan J."/>
            <person name="Johnson J."/>
            <person name="Barry K."/>
            <person name="LaButti K."/>
            <person name="Ng V."/>
            <person name="Ahrendt S."/>
            <person name="Min B."/>
            <person name="Choi I.G."/>
            <person name="Park H."/>
            <person name="Plett J.M."/>
            <person name="Magnuson J."/>
            <person name="Spatafora J.W."/>
            <person name="Nagy L.G."/>
            <person name="Henrissat B."/>
            <person name="Grigoriev I.V."/>
            <person name="Yang Z.L."/>
            <person name="Xu J."/>
            <person name="Martin F.M."/>
        </authorList>
    </citation>
    <scope>NUCLEOTIDE SEQUENCE</scope>
    <source>
        <strain evidence="1">ATCC 28755</strain>
    </source>
</reference>
<accession>A0ACB8ABS9</accession>